<gene>
    <name evidence="1" type="ORF">NCTC11009_02511</name>
</gene>
<protein>
    <submittedName>
        <fullName evidence="1">Uncharacterized protein</fullName>
    </submittedName>
</protein>
<reference evidence="1 2" key="1">
    <citation type="submission" date="2018-06" db="EMBL/GenBank/DDBJ databases">
        <authorList>
            <consortium name="Pathogen Informatics"/>
            <person name="Doyle S."/>
        </authorList>
    </citation>
    <scope>NUCLEOTIDE SEQUENCE [LARGE SCALE GENOMIC DNA]</scope>
    <source>
        <strain evidence="1 2">NCTC11009</strain>
    </source>
</reference>
<accession>A0A2X1UQE6</accession>
<dbReference type="Proteomes" id="UP000250242">
    <property type="component" value="Unassembled WGS sequence"/>
</dbReference>
<evidence type="ECO:0000313" key="2">
    <source>
        <dbReference type="Proteomes" id="UP000250242"/>
    </source>
</evidence>
<dbReference type="AlphaFoldDB" id="A0A2X1UQE6"/>
<sequence length="38" mass="4657">MTTPIINVLAKKLKNQYLIIKKLSRYVRFPRDLFSYQR</sequence>
<proteinExistence type="predicted"/>
<evidence type="ECO:0000313" key="1">
    <source>
        <dbReference type="EMBL" id="SPY09248.1"/>
    </source>
</evidence>
<name>A0A2X1UQE6_9BURK</name>
<dbReference type="EMBL" id="UATH01000001">
    <property type="protein sequence ID" value="SPY09248.1"/>
    <property type="molecule type" value="Genomic_DNA"/>
</dbReference>
<organism evidence="1 2">
    <name type="scientific">Oligella urethralis</name>
    <dbReference type="NCBI Taxonomy" id="90245"/>
    <lineage>
        <taxon>Bacteria</taxon>
        <taxon>Pseudomonadati</taxon>
        <taxon>Pseudomonadota</taxon>
        <taxon>Betaproteobacteria</taxon>
        <taxon>Burkholderiales</taxon>
        <taxon>Alcaligenaceae</taxon>
        <taxon>Oligella</taxon>
    </lineage>
</organism>